<dbReference type="AlphaFoldDB" id="A0AAV0WWI6"/>
<dbReference type="Proteomes" id="UP001160148">
    <property type="component" value="Unassembled WGS sequence"/>
</dbReference>
<name>A0AAV0WWI6_9HEMI</name>
<reference evidence="1 2" key="1">
    <citation type="submission" date="2023-01" db="EMBL/GenBank/DDBJ databases">
        <authorList>
            <person name="Whitehead M."/>
        </authorList>
    </citation>
    <scope>NUCLEOTIDE SEQUENCE [LARGE SCALE GENOMIC DNA]</scope>
</reference>
<protein>
    <submittedName>
        <fullName evidence="1">Uncharacterized protein</fullName>
    </submittedName>
</protein>
<proteinExistence type="predicted"/>
<evidence type="ECO:0000313" key="2">
    <source>
        <dbReference type="Proteomes" id="UP001160148"/>
    </source>
</evidence>
<keyword evidence="2" id="KW-1185">Reference proteome</keyword>
<comment type="caution">
    <text evidence="1">The sequence shown here is derived from an EMBL/GenBank/DDBJ whole genome shotgun (WGS) entry which is preliminary data.</text>
</comment>
<accession>A0AAV0WWI6</accession>
<sequence>MTASALTRQLDSISLMAQPTRTFLRRISFCPLEICTLTIALLTPFLPSRILISFDGFSTWSWAKRALLSSASSTESSMPISSKATH</sequence>
<dbReference type="EMBL" id="CARXXK010000002">
    <property type="protein sequence ID" value="CAI6360009.1"/>
    <property type="molecule type" value="Genomic_DNA"/>
</dbReference>
<evidence type="ECO:0000313" key="1">
    <source>
        <dbReference type="EMBL" id="CAI6360009.1"/>
    </source>
</evidence>
<organism evidence="1 2">
    <name type="scientific">Macrosiphum euphorbiae</name>
    <name type="common">potato aphid</name>
    <dbReference type="NCBI Taxonomy" id="13131"/>
    <lineage>
        <taxon>Eukaryota</taxon>
        <taxon>Metazoa</taxon>
        <taxon>Ecdysozoa</taxon>
        <taxon>Arthropoda</taxon>
        <taxon>Hexapoda</taxon>
        <taxon>Insecta</taxon>
        <taxon>Pterygota</taxon>
        <taxon>Neoptera</taxon>
        <taxon>Paraneoptera</taxon>
        <taxon>Hemiptera</taxon>
        <taxon>Sternorrhyncha</taxon>
        <taxon>Aphidomorpha</taxon>
        <taxon>Aphidoidea</taxon>
        <taxon>Aphididae</taxon>
        <taxon>Macrosiphini</taxon>
        <taxon>Macrosiphum</taxon>
    </lineage>
</organism>
<gene>
    <name evidence="1" type="ORF">MEUPH1_LOCUS15355</name>
</gene>